<reference evidence="6" key="1">
    <citation type="submission" date="2016-11" db="UniProtKB">
        <authorList>
            <consortium name="WormBaseParasite"/>
        </authorList>
    </citation>
    <scope>IDENTIFICATION</scope>
</reference>
<evidence type="ECO:0000313" key="5">
    <source>
        <dbReference type="Proteomes" id="UP000659654"/>
    </source>
</evidence>
<feature type="disulfide bond" evidence="1">
    <location>
        <begin position="131"/>
        <end position="218"/>
    </location>
</feature>
<dbReference type="PIRSF" id="PIRSF002703">
    <property type="entry name" value="Thaumatin"/>
    <property type="match status" value="1"/>
</dbReference>
<dbReference type="Proteomes" id="UP000582659">
    <property type="component" value="Unassembled WGS sequence"/>
</dbReference>
<dbReference type="Proteomes" id="UP000095284">
    <property type="component" value="Unplaced"/>
</dbReference>
<keyword evidence="1" id="KW-1015">Disulfide bond</keyword>
<accession>A0A1I7RKI6</accession>
<evidence type="ECO:0000313" key="4">
    <source>
        <dbReference type="Proteomes" id="UP000095284"/>
    </source>
</evidence>
<dbReference type="SUPFAM" id="SSF49870">
    <property type="entry name" value="Osmotin, thaumatin-like protein"/>
    <property type="match status" value="1"/>
</dbReference>
<dbReference type="Proteomes" id="UP000659654">
    <property type="component" value="Unassembled WGS sequence"/>
</dbReference>
<dbReference type="InterPro" id="IPR037176">
    <property type="entry name" value="Osmotin/thaumatin-like_sf"/>
</dbReference>
<dbReference type="PRINTS" id="PR00347">
    <property type="entry name" value="THAUMATIN"/>
</dbReference>
<feature type="disulfide bond" evidence="1">
    <location>
        <begin position="6"/>
        <end position="233"/>
    </location>
</feature>
<gene>
    <name evidence="2" type="ORF">BXYJ_LOCUS15187</name>
</gene>
<dbReference type="Pfam" id="PF00314">
    <property type="entry name" value="Thaumatin"/>
    <property type="match status" value="1"/>
</dbReference>
<dbReference type="SMART" id="SM00205">
    <property type="entry name" value="THN"/>
    <property type="match status" value="1"/>
</dbReference>
<reference evidence="3" key="2">
    <citation type="submission" date="2020-08" db="EMBL/GenBank/DDBJ databases">
        <authorList>
            <person name="Kikuchi T."/>
        </authorList>
    </citation>
    <scope>NUCLEOTIDE SEQUENCE</scope>
    <source>
        <strain evidence="2">Ka4C1</strain>
    </source>
</reference>
<dbReference type="PROSITE" id="PS51367">
    <property type="entry name" value="THAUMATIN_2"/>
    <property type="match status" value="1"/>
</dbReference>
<dbReference type="EMBL" id="CAJFCV020000006">
    <property type="protein sequence ID" value="CAG9131298.1"/>
    <property type="molecule type" value="Genomic_DNA"/>
</dbReference>
<dbReference type="FunFam" id="2.60.110.10:FF:000004">
    <property type="entry name" value="THAUMATIN-LIKE PROTEIN 1"/>
    <property type="match status" value="1"/>
</dbReference>
<dbReference type="OrthoDB" id="5861241at2759"/>
<feature type="disulfide bond" evidence="1">
    <location>
        <begin position="164"/>
        <end position="173"/>
    </location>
</feature>
<evidence type="ECO:0000313" key="3">
    <source>
        <dbReference type="EMBL" id="CAG9131298.1"/>
    </source>
</evidence>
<dbReference type="WBParaSite" id="BXY_0122000.1">
    <property type="protein sequence ID" value="BXY_0122000.1"/>
    <property type="gene ID" value="BXY_0122000"/>
</dbReference>
<dbReference type="EMBL" id="CAJFDI010000006">
    <property type="protein sequence ID" value="CAD5235096.1"/>
    <property type="molecule type" value="Genomic_DNA"/>
</dbReference>
<sequence length="251" mass="27789">MLVNKCKRNVWPGIYGQGTIPEGGGFKLSPHGEKNITVPFSWVAGRVWPRTGCKGEGEQFFCDVGACGTSFQCNGKTGEVPVSLAEITLAKDSNDQDYYDISFVDGSSIPMSMEPLPGTFDKRDPNNKYECTKAGECSDDLKNVVPEIMKFKKNGVTLGTYSACSATKNDQLCCAGQYNVPEKCRGEDFPPEYYKNLKAVCPTSYMYAYDDKTSTFTCRGKGRLSPDYKITFCTEDGKGLDCKKSKKKRKR</sequence>
<evidence type="ECO:0000313" key="6">
    <source>
        <dbReference type="WBParaSite" id="BXY_0122000.1"/>
    </source>
</evidence>
<keyword evidence="5" id="KW-1185">Reference proteome</keyword>
<evidence type="ECO:0000256" key="1">
    <source>
        <dbReference type="PIRSR" id="PIRSR002703-1"/>
    </source>
</evidence>
<organism evidence="4 6">
    <name type="scientific">Bursaphelenchus xylophilus</name>
    <name type="common">Pinewood nematode worm</name>
    <name type="synonym">Aphelenchoides xylophilus</name>
    <dbReference type="NCBI Taxonomy" id="6326"/>
    <lineage>
        <taxon>Eukaryota</taxon>
        <taxon>Metazoa</taxon>
        <taxon>Ecdysozoa</taxon>
        <taxon>Nematoda</taxon>
        <taxon>Chromadorea</taxon>
        <taxon>Rhabditida</taxon>
        <taxon>Tylenchina</taxon>
        <taxon>Tylenchomorpha</taxon>
        <taxon>Aphelenchoidea</taxon>
        <taxon>Aphelenchoididae</taxon>
        <taxon>Bursaphelenchus</taxon>
    </lineage>
</organism>
<dbReference type="InterPro" id="IPR001938">
    <property type="entry name" value="Thaumatin"/>
</dbReference>
<dbReference type="SMR" id="A0A1I7RKI6"/>
<proteinExistence type="predicted"/>
<dbReference type="PANTHER" id="PTHR31013:SF12">
    <property type="entry name" value="PATHOGENESIS-RELATED PROTEIN 5-LIKE"/>
    <property type="match status" value="1"/>
</dbReference>
<feature type="disulfide bond" evidence="1">
    <location>
        <begin position="137"/>
        <end position="201"/>
    </location>
</feature>
<dbReference type="AlphaFoldDB" id="A0A1I7RKI6"/>
<feature type="disulfide bond" evidence="1">
    <location>
        <begin position="67"/>
        <end position="73"/>
    </location>
</feature>
<name>A0A1I7RKI6_BURXY</name>
<evidence type="ECO:0000313" key="2">
    <source>
        <dbReference type="EMBL" id="CAD5235096.1"/>
    </source>
</evidence>
<protein>
    <submittedName>
        <fullName evidence="2">(pine wood nematode) hypothetical protein</fullName>
    </submittedName>
</protein>
<dbReference type="PANTHER" id="PTHR31013">
    <property type="entry name" value="THAUMATIN FAMILY PROTEIN-RELATED"/>
    <property type="match status" value="1"/>
</dbReference>
<feature type="disulfide bond" evidence="1">
    <location>
        <begin position="174"/>
        <end position="184"/>
    </location>
</feature>
<feature type="disulfide bond" evidence="1">
    <location>
        <begin position="53"/>
        <end position="62"/>
    </location>
</feature>
<dbReference type="Gene3D" id="2.60.110.10">
    <property type="entry name" value="Thaumatin"/>
    <property type="match status" value="1"/>
</dbReference>